<dbReference type="InterPro" id="IPR012340">
    <property type="entry name" value="NA-bd_OB-fold"/>
</dbReference>
<dbReference type="EMBL" id="OY882859">
    <property type="protein sequence ID" value="CAK6441512.1"/>
    <property type="molecule type" value="Genomic_DNA"/>
</dbReference>
<comment type="similarity">
    <text evidence="1">Belongs to the universal ribosomal protein uS12 family.</text>
</comment>
<keyword evidence="3" id="KW-0687">Ribonucleoprotein</keyword>
<keyword evidence="4" id="KW-0732">Signal</keyword>
<name>A0ABN9ZTE4_PIPNA</name>
<dbReference type="Pfam" id="PF00164">
    <property type="entry name" value="Ribosom_S12_S23"/>
    <property type="match status" value="1"/>
</dbReference>
<evidence type="ECO:0000256" key="3">
    <source>
        <dbReference type="ARBA" id="ARBA00023274"/>
    </source>
</evidence>
<evidence type="ECO:0000256" key="4">
    <source>
        <dbReference type="SAM" id="SignalP"/>
    </source>
</evidence>
<dbReference type="Gene3D" id="2.40.50.140">
    <property type="entry name" value="Nucleic acid-binding proteins"/>
    <property type="match status" value="1"/>
</dbReference>
<dbReference type="SUPFAM" id="SSF50249">
    <property type="entry name" value="Nucleic acid-binding proteins"/>
    <property type="match status" value="1"/>
</dbReference>
<evidence type="ECO:0000313" key="5">
    <source>
        <dbReference type="EMBL" id="CAK6441512.1"/>
    </source>
</evidence>
<organism evidence="5 6">
    <name type="scientific">Pipistrellus nathusii</name>
    <name type="common">Nathusius' pipistrelle</name>
    <dbReference type="NCBI Taxonomy" id="59473"/>
    <lineage>
        <taxon>Eukaryota</taxon>
        <taxon>Metazoa</taxon>
        <taxon>Chordata</taxon>
        <taxon>Craniata</taxon>
        <taxon>Vertebrata</taxon>
        <taxon>Euteleostomi</taxon>
        <taxon>Mammalia</taxon>
        <taxon>Eutheria</taxon>
        <taxon>Laurasiatheria</taxon>
        <taxon>Chiroptera</taxon>
        <taxon>Yangochiroptera</taxon>
        <taxon>Vespertilionidae</taxon>
        <taxon>Pipistrellus</taxon>
    </lineage>
</organism>
<feature type="signal peptide" evidence="4">
    <location>
        <begin position="1"/>
        <end position="15"/>
    </location>
</feature>
<sequence>MSLSYGLALIPQLWATCTVATLNQMYLLGPPKQLPPKLAPTEAQVQMKGVVLHTFICKPKKRYSSNCKCCCMQFSTGQEAICFTSGEGNSQQEHPVLVQGGHNQELPGVKLKVVNVSMTMPCAEVTARSIMSCCLCKIRTFVTGFLQYSWEARLVLEASDPGSNPESSPNSQ</sequence>
<reference evidence="5" key="1">
    <citation type="submission" date="2023-12" db="EMBL/GenBank/DDBJ databases">
        <authorList>
            <person name="Brown T."/>
        </authorList>
    </citation>
    <scope>NUCLEOTIDE SEQUENCE</scope>
</reference>
<feature type="chain" id="PRO_5046767422" evidence="4">
    <location>
        <begin position="16"/>
        <end position="172"/>
    </location>
</feature>
<accession>A0ABN9ZTE4</accession>
<keyword evidence="6" id="KW-1185">Reference proteome</keyword>
<proteinExistence type="inferred from homology"/>
<dbReference type="PANTHER" id="PTHR11652">
    <property type="entry name" value="30S RIBOSOMAL PROTEIN S12 FAMILY MEMBER"/>
    <property type="match status" value="1"/>
</dbReference>
<evidence type="ECO:0000256" key="1">
    <source>
        <dbReference type="ARBA" id="ARBA00005657"/>
    </source>
</evidence>
<dbReference type="Proteomes" id="UP001314169">
    <property type="component" value="Chromosome 2"/>
</dbReference>
<evidence type="ECO:0000313" key="6">
    <source>
        <dbReference type="Proteomes" id="UP001314169"/>
    </source>
</evidence>
<keyword evidence="2" id="KW-0689">Ribosomal protein</keyword>
<evidence type="ECO:0000256" key="2">
    <source>
        <dbReference type="ARBA" id="ARBA00022980"/>
    </source>
</evidence>
<gene>
    <name evidence="5" type="ORF">MPIPNATIZW_LOCUS9818</name>
</gene>
<dbReference type="InterPro" id="IPR006032">
    <property type="entry name" value="Ribosomal_uS12"/>
</dbReference>
<protein>
    <submittedName>
        <fullName evidence="5">Uncharacterized protein</fullName>
    </submittedName>
</protein>